<evidence type="ECO:0000313" key="9">
    <source>
        <dbReference type="EMBL" id="MBV7260393.1"/>
    </source>
</evidence>
<accession>A0A9X1JP65</accession>
<keyword evidence="3 5" id="KW-0472">Membrane</keyword>
<name>A0A9X1JP65_9SPHN</name>
<evidence type="ECO:0000259" key="8">
    <source>
        <dbReference type="Pfam" id="PF07715"/>
    </source>
</evidence>
<dbReference type="Proteomes" id="UP001138681">
    <property type="component" value="Unassembled WGS sequence"/>
</dbReference>
<protein>
    <submittedName>
        <fullName evidence="9">TonB-dependent receptor</fullName>
    </submittedName>
</protein>
<dbReference type="PANTHER" id="PTHR32552">
    <property type="entry name" value="FERRICHROME IRON RECEPTOR-RELATED"/>
    <property type="match status" value="1"/>
</dbReference>
<evidence type="ECO:0000256" key="1">
    <source>
        <dbReference type="ARBA" id="ARBA00023065"/>
    </source>
</evidence>
<dbReference type="PANTHER" id="PTHR32552:SF81">
    <property type="entry name" value="TONB-DEPENDENT OUTER MEMBRANE RECEPTOR"/>
    <property type="match status" value="1"/>
</dbReference>
<proteinExistence type="inferred from homology"/>
<reference evidence="9" key="1">
    <citation type="submission" date="2021-04" db="EMBL/GenBank/DDBJ databases">
        <authorList>
            <person name="Pira H."/>
            <person name="Risdian C."/>
            <person name="Wink J."/>
        </authorList>
    </citation>
    <scope>NUCLEOTIDE SEQUENCE</scope>
    <source>
        <strain evidence="9">WH158</strain>
    </source>
</reference>
<keyword evidence="10" id="KW-1185">Reference proteome</keyword>
<feature type="domain" description="TonB-dependent receptor-like beta-barrel" evidence="7">
    <location>
        <begin position="302"/>
        <end position="804"/>
    </location>
</feature>
<evidence type="ECO:0000313" key="10">
    <source>
        <dbReference type="Proteomes" id="UP001138681"/>
    </source>
</evidence>
<keyword evidence="6" id="KW-0732">Signal</keyword>
<evidence type="ECO:0000259" key="7">
    <source>
        <dbReference type="Pfam" id="PF00593"/>
    </source>
</evidence>
<keyword evidence="3" id="KW-0812">Transmembrane</keyword>
<organism evidence="9 10">
    <name type="scientific">Erythrobacter crassostreae</name>
    <dbReference type="NCBI Taxonomy" id="2828328"/>
    <lineage>
        <taxon>Bacteria</taxon>
        <taxon>Pseudomonadati</taxon>
        <taxon>Pseudomonadota</taxon>
        <taxon>Alphaproteobacteria</taxon>
        <taxon>Sphingomonadales</taxon>
        <taxon>Erythrobacteraceae</taxon>
        <taxon>Erythrobacter/Porphyrobacter group</taxon>
        <taxon>Erythrobacter</taxon>
    </lineage>
</organism>
<evidence type="ECO:0000256" key="4">
    <source>
        <dbReference type="PROSITE-ProRule" id="PRU10144"/>
    </source>
</evidence>
<dbReference type="EMBL" id="JAGSPC010000006">
    <property type="protein sequence ID" value="MBV7260393.1"/>
    <property type="molecule type" value="Genomic_DNA"/>
</dbReference>
<dbReference type="InterPro" id="IPR039426">
    <property type="entry name" value="TonB-dep_rcpt-like"/>
</dbReference>
<feature type="short sequence motif" description="TonB C-terminal box" evidence="4">
    <location>
        <begin position="824"/>
        <end position="841"/>
    </location>
</feature>
<evidence type="ECO:0000256" key="2">
    <source>
        <dbReference type="ARBA" id="ARBA00023077"/>
    </source>
</evidence>
<evidence type="ECO:0000256" key="5">
    <source>
        <dbReference type="RuleBase" id="RU003357"/>
    </source>
</evidence>
<evidence type="ECO:0000256" key="6">
    <source>
        <dbReference type="SAM" id="SignalP"/>
    </source>
</evidence>
<dbReference type="Pfam" id="PF07715">
    <property type="entry name" value="Plug"/>
    <property type="match status" value="1"/>
</dbReference>
<keyword evidence="3" id="KW-1134">Transmembrane beta strand</keyword>
<keyword evidence="2 5" id="KW-0798">TonB box</keyword>
<feature type="chain" id="PRO_5040878350" evidence="6">
    <location>
        <begin position="25"/>
        <end position="841"/>
    </location>
</feature>
<dbReference type="Pfam" id="PF00593">
    <property type="entry name" value="TonB_dep_Rec_b-barrel"/>
    <property type="match status" value="1"/>
</dbReference>
<sequence>MRKFSRLLTGLACSTAIMPTAAFAQDAEQPTAEEAEGVIIVTATRRAQDVQEIPIAVTAVNQVQLDRQGVVNVQNLTQVSPSFSTSQAQNSSGTVVLRIRGVGTTSNNIGFESAVGIFVDGAYQSRPGIALSEFVDIERVEVLRGPQGTLFGRNTSAGALNITTKRPELDSVGGFVNATYGNFEHMNVQGAVNIPIVEDSVAVRFAGAYRKRDGFVTVLDRNGDFLQDTNSVDQFLVRGQIGWETDSGFRGRIIGDYSESSGDCCGSVELLQSPVESNGLFNFVTLGARGGMSAPVVATSPFDQTTAEQALDNRIATADTLHLAASNQWGVTADLEFPISDSVDLFYVGSYRQYTNDESYDSDFSGLDVFNVLPGSVTDIDTMTHELRLQGEAFSGALQWMIGGYYSEEEITQSVNFGLGEDYGELIGALLFAPTNGGFGANPLTVLSGGVDPSVVRATNRYTQDSTSWSIFTHNTLEITNGLDLTLGLRYSDESKDGSFTQPSVNNLLCPAILGSIGAGNVPGPLINTIFGTGCFAFTAPAIGSDANPFPLPRPFDTNFEDDELIYTVKLGYEFAAPVNVYAAFTHGYKAGGFNLDSTAAAGGADPRFDSEVVDSYEIGMKARMLDDAITTNIAAFYQEFTNFQVLEFTGAQFQTFNVPLAISKGFELETVIRPTDGLTINGGVTYVDASYPSDCAATTDALRVQNLCGNELTNAPQLVSLLGATYTQDIGDSLTFFLNGQARIESDRRTSTQARAVPTTAADLGTTALLPFDVQDGNVKINLRAGIGDIDDAWTVEAWVTNLTDEVTRGVTFNTVLRSGSRSAFTQQPRMYGVTLRGQF</sequence>
<feature type="signal peptide" evidence="6">
    <location>
        <begin position="1"/>
        <end position="24"/>
    </location>
</feature>
<dbReference type="PROSITE" id="PS01156">
    <property type="entry name" value="TONB_DEPENDENT_REC_2"/>
    <property type="match status" value="1"/>
</dbReference>
<comment type="subcellular location">
    <subcellularLocation>
        <location evidence="3">Cell outer membrane</location>
        <topology evidence="3">Multi-pass membrane protein</topology>
    </subcellularLocation>
</comment>
<comment type="caution">
    <text evidence="9">The sequence shown here is derived from an EMBL/GenBank/DDBJ whole genome shotgun (WGS) entry which is preliminary data.</text>
</comment>
<dbReference type="InterPro" id="IPR012910">
    <property type="entry name" value="Plug_dom"/>
</dbReference>
<keyword evidence="3" id="KW-0813">Transport</keyword>
<keyword evidence="9" id="KW-0675">Receptor</keyword>
<dbReference type="AlphaFoldDB" id="A0A9X1JP65"/>
<dbReference type="GO" id="GO:0009279">
    <property type="term" value="C:cell outer membrane"/>
    <property type="evidence" value="ECO:0007669"/>
    <property type="project" value="UniProtKB-SubCell"/>
</dbReference>
<keyword evidence="3" id="KW-0998">Cell outer membrane</keyword>
<gene>
    <name evidence="9" type="ORF">KCG46_12505</name>
</gene>
<keyword evidence="1" id="KW-0406">Ion transport</keyword>
<feature type="domain" description="TonB-dependent receptor plug" evidence="8">
    <location>
        <begin position="50"/>
        <end position="159"/>
    </location>
</feature>
<dbReference type="InterPro" id="IPR010917">
    <property type="entry name" value="TonB_rcpt_CS"/>
</dbReference>
<dbReference type="PROSITE" id="PS52016">
    <property type="entry name" value="TONB_DEPENDENT_REC_3"/>
    <property type="match status" value="1"/>
</dbReference>
<comment type="similarity">
    <text evidence="3 5">Belongs to the TonB-dependent receptor family.</text>
</comment>
<evidence type="ECO:0000256" key="3">
    <source>
        <dbReference type="PROSITE-ProRule" id="PRU01360"/>
    </source>
</evidence>
<dbReference type="InterPro" id="IPR000531">
    <property type="entry name" value="Beta-barrel_TonB"/>
</dbReference>
<dbReference type="GO" id="GO:0006811">
    <property type="term" value="P:monoatomic ion transport"/>
    <property type="evidence" value="ECO:0007669"/>
    <property type="project" value="UniProtKB-KW"/>
</dbReference>